<dbReference type="Proteomes" id="UP001472677">
    <property type="component" value="Unassembled WGS sequence"/>
</dbReference>
<evidence type="ECO:0000313" key="1">
    <source>
        <dbReference type="EMBL" id="KAK8572369.1"/>
    </source>
</evidence>
<reference evidence="1 2" key="1">
    <citation type="journal article" date="2024" name="G3 (Bethesda)">
        <title>Genome assembly of Hibiscus sabdariffa L. provides insights into metabolisms of medicinal natural products.</title>
        <authorList>
            <person name="Kim T."/>
        </authorList>
    </citation>
    <scope>NUCLEOTIDE SEQUENCE [LARGE SCALE GENOMIC DNA]</scope>
    <source>
        <strain evidence="1">TK-2024</strain>
        <tissue evidence="1">Old leaves</tissue>
    </source>
</reference>
<gene>
    <name evidence="1" type="ORF">V6N12_028424</name>
</gene>
<proteinExistence type="predicted"/>
<sequence length="71" mass="7785">MGNCRKSLSRVFTIIKMLSISGLVSRHLPRSLQCPDLILNDALLAALGIPSFGKHPWKEAKAWISGRGQKA</sequence>
<evidence type="ECO:0000313" key="2">
    <source>
        <dbReference type="Proteomes" id="UP001472677"/>
    </source>
</evidence>
<protein>
    <submittedName>
        <fullName evidence="1">Uncharacterized protein</fullName>
    </submittedName>
</protein>
<keyword evidence="2" id="KW-1185">Reference proteome</keyword>
<organism evidence="1 2">
    <name type="scientific">Hibiscus sabdariffa</name>
    <name type="common">roselle</name>
    <dbReference type="NCBI Taxonomy" id="183260"/>
    <lineage>
        <taxon>Eukaryota</taxon>
        <taxon>Viridiplantae</taxon>
        <taxon>Streptophyta</taxon>
        <taxon>Embryophyta</taxon>
        <taxon>Tracheophyta</taxon>
        <taxon>Spermatophyta</taxon>
        <taxon>Magnoliopsida</taxon>
        <taxon>eudicotyledons</taxon>
        <taxon>Gunneridae</taxon>
        <taxon>Pentapetalae</taxon>
        <taxon>rosids</taxon>
        <taxon>malvids</taxon>
        <taxon>Malvales</taxon>
        <taxon>Malvaceae</taxon>
        <taxon>Malvoideae</taxon>
        <taxon>Hibiscus</taxon>
    </lineage>
</organism>
<dbReference type="EMBL" id="JBBPBM010000008">
    <property type="protein sequence ID" value="KAK8572369.1"/>
    <property type="molecule type" value="Genomic_DNA"/>
</dbReference>
<name>A0ABR2F5T5_9ROSI</name>
<accession>A0ABR2F5T5</accession>
<comment type="caution">
    <text evidence="1">The sequence shown here is derived from an EMBL/GenBank/DDBJ whole genome shotgun (WGS) entry which is preliminary data.</text>
</comment>